<evidence type="ECO:0000259" key="1">
    <source>
        <dbReference type="Pfam" id="PF26395"/>
    </source>
</evidence>
<feature type="domain" description="Type II CBASS E2 protein" evidence="1">
    <location>
        <begin position="28"/>
        <end position="141"/>
    </location>
</feature>
<dbReference type="Pfam" id="PF26395">
    <property type="entry name" value="E2-CBASS"/>
    <property type="match status" value="1"/>
</dbReference>
<protein>
    <recommendedName>
        <fullName evidence="1">Type II CBASS E2 protein domain-containing protein</fullName>
    </recommendedName>
</protein>
<evidence type="ECO:0000313" key="2">
    <source>
        <dbReference type="EMBL" id="CAR51434.1"/>
    </source>
</evidence>
<dbReference type="eggNOG" id="ENOG50331KJ">
    <property type="taxonomic scope" value="Bacteria"/>
</dbReference>
<proteinExistence type="predicted"/>
<keyword evidence="3" id="KW-1185">Reference proteome</keyword>
<organism evidence="2 3">
    <name type="scientific">Burkholderia cenocepacia (strain ATCC BAA-245 / DSM 16553 / LMG 16656 / NCTC 13227 / J2315 / CF5610)</name>
    <name type="common">Burkholderia cepacia (strain J2315)</name>
    <dbReference type="NCBI Taxonomy" id="216591"/>
    <lineage>
        <taxon>Bacteria</taxon>
        <taxon>Pseudomonadati</taxon>
        <taxon>Pseudomonadota</taxon>
        <taxon>Betaproteobacteria</taxon>
        <taxon>Burkholderiales</taxon>
        <taxon>Burkholderiaceae</taxon>
        <taxon>Burkholderia</taxon>
        <taxon>Burkholderia cepacia complex</taxon>
    </lineage>
</organism>
<dbReference type="BioCyc" id="BCEN216591:G1G1V-1251-MONOMER"/>
<accession>B4EDL7</accession>
<name>B4EDL7_BURCJ</name>
<reference evidence="2 3" key="1">
    <citation type="journal article" date="2009" name="J. Bacteriol.">
        <title>The genome of Burkholderia cenocepacia J2315, an epidemic pathogen of cystic fibrosis patients.</title>
        <authorList>
            <person name="Holden M.T."/>
            <person name="Seth-Smith H.M."/>
            <person name="Crossman L.C."/>
            <person name="Sebaihia M."/>
            <person name="Bentley S.D."/>
            <person name="Cerdeno-Tarraga A.M."/>
            <person name="Thomson N.R."/>
            <person name="Bason N."/>
            <person name="Quail M.A."/>
            <person name="Sharp S."/>
            <person name="Cherevach I."/>
            <person name="Churcher C."/>
            <person name="Goodhead I."/>
            <person name="Hauser H."/>
            <person name="Holroyd N."/>
            <person name="Mungall K."/>
            <person name="Scott P."/>
            <person name="Walker D."/>
            <person name="White B."/>
            <person name="Rose H."/>
            <person name="Iversen P."/>
            <person name="Mil-Homens D."/>
            <person name="Rocha E.P."/>
            <person name="Fialho A.M."/>
            <person name="Baldwin A."/>
            <person name="Dowson C."/>
            <person name="Barrell B.G."/>
            <person name="Govan J.R."/>
            <person name="Vandamme P."/>
            <person name="Hart C.A."/>
            <person name="Mahenthiralingam E."/>
            <person name="Parkhill J."/>
        </authorList>
    </citation>
    <scope>NUCLEOTIDE SEQUENCE [LARGE SCALE GENOMIC DNA]</scope>
    <source>
        <strain evidence="3">ATCC BAA-245 / DSM 16553 / LMG 16656 / NCTC 13227 / J2315 / CF5610</strain>
    </source>
</reference>
<sequence>MRRVPPPPSLAARALDLASLQLADSSFTLCSGKELRFVFVVSPGPYARRYRCLLRLKAGRKVPDLLVLEPDLSALANGKRLPHTYSHDGRGTKLCLWWPKAQEWSTGMKLSETYIPWAVEWLGYFEEWLATGKWTGGGEHPPSAARRRYGVGREAA</sequence>
<dbReference type="KEGG" id="bcj:BCAL1131"/>
<gene>
    <name evidence="2" type="ORF">BCAL1131</name>
</gene>
<dbReference type="InterPro" id="IPR058588">
    <property type="entry name" value="E2-CBASS"/>
</dbReference>
<dbReference type="Proteomes" id="UP000001035">
    <property type="component" value="Chromosome 1"/>
</dbReference>
<dbReference type="EMBL" id="AM747720">
    <property type="protein sequence ID" value="CAR51434.1"/>
    <property type="molecule type" value="Genomic_DNA"/>
</dbReference>
<evidence type="ECO:0000313" key="3">
    <source>
        <dbReference type="Proteomes" id="UP000001035"/>
    </source>
</evidence>
<dbReference type="AlphaFoldDB" id="B4EDL7"/>
<dbReference type="RefSeq" id="WP_012492462.1">
    <property type="nucleotide sequence ID" value="NC_011000.1"/>
</dbReference>
<dbReference type="HOGENOM" id="CLU_114429_0_0_4"/>